<sequence>MNLSGFSLIPYGLFSQLQGLTQIAIIPASDTPRTLKSSKLERKQ</sequence>
<name>B0CDK5_ACAM1</name>
<keyword evidence="2" id="KW-1185">Reference proteome</keyword>
<reference evidence="1 2" key="1">
    <citation type="journal article" date="2008" name="Proc. Natl. Acad. Sci. U.S.A.">
        <title>Niche adaptation and genome expansion in the chlorophyll d-producing cyanobacterium Acaryochloris marina.</title>
        <authorList>
            <person name="Swingley W.D."/>
            <person name="Chen M."/>
            <person name="Cheung P.C."/>
            <person name="Conrad A.L."/>
            <person name="Dejesa L.C."/>
            <person name="Hao J."/>
            <person name="Honchak B.M."/>
            <person name="Karbach L.E."/>
            <person name="Kurdoglu A."/>
            <person name="Lahiri S."/>
            <person name="Mastrian S.D."/>
            <person name="Miyashita H."/>
            <person name="Page L."/>
            <person name="Ramakrishna P."/>
            <person name="Satoh S."/>
            <person name="Sattley W.M."/>
            <person name="Shimada Y."/>
            <person name="Taylor H.L."/>
            <person name="Tomo T."/>
            <person name="Tsuchiya T."/>
            <person name="Wang Z.T."/>
            <person name="Raymond J."/>
            <person name="Mimuro M."/>
            <person name="Blankenship R.E."/>
            <person name="Touchman J.W."/>
        </authorList>
    </citation>
    <scope>NUCLEOTIDE SEQUENCE [LARGE SCALE GENOMIC DNA]</scope>
    <source>
        <strain evidence="2">MBIC 11017</strain>
    </source>
</reference>
<dbReference type="EMBL" id="CP000828">
    <property type="protein sequence ID" value="ABW28074.1"/>
    <property type="molecule type" value="Genomic_DNA"/>
</dbReference>
<evidence type="ECO:0000313" key="1">
    <source>
        <dbReference type="EMBL" id="ABW28074.1"/>
    </source>
</evidence>
<organism evidence="1 2">
    <name type="scientific">Acaryochloris marina (strain MBIC 11017)</name>
    <dbReference type="NCBI Taxonomy" id="329726"/>
    <lineage>
        <taxon>Bacteria</taxon>
        <taxon>Bacillati</taxon>
        <taxon>Cyanobacteriota</taxon>
        <taxon>Cyanophyceae</taxon>
        <taxon>Acaryochloridales</taxon>
        <taxon>Acaryochloridaceae</taxon>
        <taxon>Acaryochloris</taxon>
    </lineage>
</organism>
<dbReference type="Proteomes" id="UP000000268">
    <property type="component" value="Chromosome"/>
</dbReference>
<gene>
    <name evidence="1" type="ordered locus">AM1_3078</name>
</gene>
<dbReference type="AlphaFoldDB" id="B0CDK5"/>
<protein>
    <submittedName>
        <fullName evidence="1">Uncharacterized protein</fullName>
    </submittedName>
</protein>
<accession>B0CDK5</accession>
<proteinExistence type="predicted"/>
<evidence type="ECO:0000313" key="2">
    <source>
        <dbReference type="Proteomes" id="UP000000268"/>
    </source>
</evidence>
<dbReference type="KEGG" id="amr:AM1_3078"/>
<dbReference type="HOGENOM" id="CLU_3210978_0_0_3"/>